<dbReference type="PANTHER" id="PTHR43691:SF11">
    <property type="entry name" value="FI09636P-RELATED"/>
    <property type="match status" value="1"/>
</dbReference>
<feature type="domain" description="Nucleoside phosphorylase" evidence="4">
    <location>
        <begin position="22"/>
        <end position="250"/>
    </location>
</feature>
<evidence type="ECO:0000313" key="5">
    <source>
        <dbReference type="EMBL" id="ROO31774.1"/>
    </source>
</evidence>
<keyword evidence="5" id="KW-0808">Transferase</keyword>
<dbReference type="Gene3D" id="3.40.50.1580">
    <property type="entry name" value="Nucleoside phosphorylase domain"/>
    <property type="match status" value="1"/>
</dbReference>
<dbReference type="SUPFAM" id="SSF53167">
    <property type="entry name" value="Purine and uridine phosphorylases"/>
    <property type="match status" value="1"/>
</dbReference>
<name>A0A423Q0U3_9GAMM</name>
<dbReference type="CDD" id="cd17767">
    <property type="entry name" value="UP_EcUdp-like"/>
    <property type="match status" value="1"/>
</dbReference>
<evidence type="ECO:0000256" key="2">
    <source>
        <dbReference type="ARBA" id="ARBA00021980"/>
    </source>
</evidence>
<dbReference type="InterPro" id="IPR000845">
    <property type="entry name" value="Nucleoside_phosphorylase_d"/>
</dbReference>
<keyword evidence="6" id="KW-1185">Reference proteome</keyword>
<dbReference type="FunCoup" id="A0A423Q0U3">
    <property type="interactions" value="251"/>
</dbReference>
<dbReference type="RefSeq" id="WP_184999707.1">
    <property type="nucleotide sequence ID" value="NZ_AYKG01000004.1"/>
</dbReference>
<dbReference type="NCBIfam" id="NF008383">
    <property type="entry name" value="PRK11178.1"/>
    <property type="match status" value="1"/>
</dbReference>
<dbReference type="GO" id="GO:0009116">
    <property type="term" value="P:nucleoside metabolic process"/>
    <property type="evidence" value="ECO:0007669"/>
    <property type="project" value="InterPro"/>
</dbReference>
<reference evidence="5 6" key="1">
    <citation type="submission" date="2013-10" db="EMBL/GenBank/DDBJ databases">
        <title>Salinisphaera japonica YTM-1 Genome Sequencing.</title>
        <authorList>
            <person name="Lai Q."/>
            <person name="Li C."/>
            <person name="Shao Z."/>
        </authorList>
    </citation>
    <scope>NUCLEOTIDE SEQUENCE [LARGE SCALE GENOMIC DNA]</scope>
    <source>
        <strain evidence="5 6">YTM-1</strain>
    </source>
</reference>
<comment type="catalytic activity">
    <reaction evidence="3">
        <text>uridine + phosphate = alpha-D-ribose 1-phosphate + uracil</text>
        <dbReference type="Rhea" id="RHEA:24388"/>
        <dbReference type="ChEBI" id="CHEBI:16704"/>
        <dbReference type="ChEBI" id="CHEBI:17568"/>
        <dbReference type="ChEBI" id="CHEBI:43474"/>
        <dbReference type="ChEBI" id="CHEBI:57720"/>
        <dbReference type="EC" id="2.4.2.3"/>
    </reaction>
</comment>
<dbReference type="EMBL" id="AYKG01000004">
    <property type="protein sequence ID" value="ROO31774.1"/>
    <property type="molecule type" value="Genomic_DNA"/>
</dbReference>
<gene>
    <name evidence="5" type="ORF">SAJA_02225</name>
</gene>
<dbReference type="InterPro" id="IPR035994">
    <property type="entry name" value="Nucleoside_phosphorylase_sf"/>
</dbReference>
<protein>
    <recommendedName>
        <fullName evidence="2">Uridine phosphorylase</fullName>
        <ecNumber evidence="1">2.4.2.3</ecNumber>
    </recommendedName>
</protein>
<dbReference type="Proteomes" id="UP000285310">
    <property type="component" value="Unassembled WGS sequence"/>
</dbReference>
<dbReference type="AlphaFoldDB" id="A0A423Q0U3"/>
<dbReference type="InParanoid" id="A0A423Q0U3"/>
<dbReference type="GO" id="GO:0005829">
    <property type="term" value="C:cytosol"/>
    <property type="evidence" value="ECO:0007669"/>
    <property type="project" value="TreeGrafter"/>
</dbReference>
<evidence type="ECO:0000256" key="3">
    <source>
        <dbReference type="ARBA" id="ARBA00048447"/>
    </source>
</evidence>
<proteinExistence type="predicted"/>
<dbReference type="EC" id="2.4.2.3" evidence="1"/>
<evidence type="ECO:0000259" key="4">
    <source>
        <dbReference type="Pfam" id="PF01048"/>
    </source>
</evidence>
<comment type="caution">
    <text evidence="5">The sequence shown here is derived from an EMBL/GenBank/DDBJ whole genome shotgun (WGS) entry which is preliminary data.</text>
</comment>
<evidence type="ECO:0000256" key="1">
    <source>
        <dbReference type="ARBA" id="ARBA00011888"/>
    </source>
</evidence>
<evidence type="ECO:0000313" key="6">
    <source>
        <dbReference type="Proteomes" id="UP000285310"/>
    </source>
</evidence>
<dbReference type="Pfam" id="PF01048">
    <property type="entry name" value="PNP_UDP_1"/>
    <property type="match status" value="1"/>
</dbReference>
<sequence length="254" mass="27121">MSQARQYHIGLSAADIGGALDVLLPGDPGRVADLARALDDQAYALGQNREYCSWLAHVDGRPVLVCSSGLGAPSTAVAVEELANIGIKRFIRVGTTGAIQPYIDFADIVISKAAVRLEGTSRHYAPLAYPAVASFSLTQRLVAAAERLGVPHHVGITASSDTFWPGQERYDSHSGYVRRAFQGSLAEWRALGVANFEMEAAALFTVCATFGLDAACICGVIARRVDAEAVNHAAYPLAAERWQSILLEALREPV</sequence>
<dbReference type="GO" id="GO:0004850">
    <property type="term" value="F:uridine phosphorylase activity"/>
    <property type="evidence" value="ECO:0007669"/>
    <property type="project" value="UniProtKB-EC"/>
</dbReference>
<accession>A0A423Q0U3</accession>
<keyword evidence="5" id="KW-0328">Glycosyltransferase</keyword>
<organism evidence="5 6">
    <name type="scientific">Salinisphaera japonica YTM-1</name>
    <dbReference type="NCBI Taxonomy" id="1209778"/>
    <lineage>
        <taxon>Bacteria</taxon>
        <taxon>Pseudomonadati</taxon>
        <taxon>Pseudomonadota</taxon>
        <taxon>Gammaproteobacteria</taxon>
        <taxon>Salinisphaerales</taxon>
        <taxon>Salinisphaeraceae</taxon>
        <taxon>Salinisphaera</taxon>
    </lineage>
</organism>
<dbReference type="PANTHER" id="PTHR43691">
    <property type="entry name" value="URIDINE PHOSPHORYLASE"/>
    <property type="match status" value="1"/>
</dbReference>